<evidence type="ECO:0000259" key="1">
    <source>
        <dbReference type="PROSITE" id="PS51186"/>
    </source>
</evidence>
<dbReference type="InterPro" id="IPR000182">
    <property type="entry name" value="GNAT_dom"/>
</dbReference>
<dbReference type="GO" id="GO:0016747">
    <property type="term" value="F:acyltransferase activity, transferring groups other than amino-acyl groups"/>
    <property type="evidence" value="ECO:0007669"/>
    <property type="project" value="InterPro"/>
</dbReference>
<organism evidence="2 3">
    <name type="scientific">Tetranychus urticae</name>
    <name type="common">Two-spotted spider mite</name>
    <dbReference type="NCBI Taxonomy" id="32264"/>
    <lineage>
        <taxon>Eukaryota</taxon>
        <taxon>Metazoa</taxon>
        <taxon>Ecdysozoa</taxon>
        <taxon>Arthropoda</taxon>
        <taxon>Chelicerata</taxon>
        <taxon>Arachnida</taxon>
        <taxon>Acari</taxon>
        <taxon>Acariformes</taxon>
        <taxon>Trombidiformes</taxon>
        <taxon>Prostigmata</taxon>
        <taxon>Eleutherengona</taxon>
        <taxon>Raphignathae</taxon>
        <taxon>Tetranychoidea</taxon>
        <taxon>Tetranychidae</taxon>
        <taxon>Tetranychus</taxon>
    </lineage>
</organism>
<accession>T1JUJ8</accession>
<dbReference type="KEGG" id="tut:107370755"/>
<sequence length="163" mass="19061">MTESSKKFEIREAKNEIDILNCYPVLKILRPHLKYVEEYIERVNRQHAKGYRLFYIADSEKVLIVIGFTIRERLLSGKTVYLEDFCALNWTIHEELGPLLINWLLSYAKEAHCDNIVTESAFTRYEIHRFYLNHGFKITAHHFSLPLIGKKVPSTSALQESSS</sequence>
<evidence type="ECO:0000313" key="3">
    <source>
        <dbReference type="Proteomes" id="UP000015104"/>
    </source>
</evidence>
<dbReference type="eggNOG" id="ENOG502SC83">
    <property type="taxonomic scope" value="Eukaryota"/>
</dbReference>
<dbReference type="OrthoDB" id="10280294at2759"/>
<dbReference type="Gene3D" id="3.40.630.30">
    <property type="match status" value="1"/>
</dbReference>
<dbReference type="PROSITE" id="PS51186">
    <property type="entry name" value="GNAT"/>
    <property type="match status" value="1"/>
</dbReference>
<keyword evidence="3" id="KW-1185">Reference proteome</keyword>
<reference evidence="3" key="1">
    <citation type="submission" date="2011-08" db="EMBL/GenBank/DDBJ databases">
        <authorList>
            <person name="Rombauts S."/>
        </authorList>
    </citation>
    <scope>NUCLEOTIDE SEQUENCE</scope>
    <source>
        <strain evidence="3">London</strain>
    </source>
</reference>
<dbReference type="Proteomes" id="UP000015104">
    <property type="component" value="Unassembled WGS sequence"/>
</dbReference>
<dbReference type="AlphaFoldDB" id="T1JUJ8"/>
<dbReference type="OMA" id="MPMITLY"/>
<dbReference type="EnsemblMetazoa" id="tetur02g01200.1">
    <property type="protein sequence ID" value="tetur02g01200.1"/>
    <property type="gene ID" value="tetur02g01200"/>
</dbReference>
<dbReference type="EMBL" id="CAEY01000779">
    <property type="status" value="NOT_ANNOTATED_CDS"/>
    <property type="molecule type" value="Genomic_DNA"/>
</dbReference>
<dbReference type="HOGENOM" id="CLU_013985_34_2_1"/>
<dbReference type="SUPFAM" id="SSF55729">
    <property type="entry name" value="Acyl-CoA N-acyltransferases (Nat)"/>
    <property type="match status" value="1"/>
</dbReference>
<feature type="domain" description="N-acetyltransferase" evidence="1">
    <location>
        <begin position="8"/>
        <end position="153"/>
    </location>
</feature>
<evidence type="ECO:0000313" key="2">
    <source>
        <dbReference type="EnsemblMetazoa" id="tetur02g01200.1"/>
    </source>
</evidence>
<gene>
    <name evidence="2" type="primary">107370755</name>
</gene>
<reference evidence="2" key="2">
    <citation type="submission" date="2015-06" db="UniProtKB">
        <authorList>
            <consortium name="EnsemblMetazoa"/>
        </authorList>
    </citation>
    <scope>IDENTIFICATION</scope>
</reference>
<name>T1JUJ8_TETUR</name>
<dbReference type="STRING" id="32264.T1JUJ8"/>
<protein>
    <recommendedName>
        <fullName evidence="1">N-acetyltransferase domain-containing protein</fullName>
    </recommendedName>
</protein>
<proteinExistence type="predicted"/>
<dbReference type="InterPro" id="IPR016181">
    <property type="entry name" value="Acyl_CoA_acyltransferase"/>
</dbReference>